<dbReference type="EMBL" id="MDYQ01000056">
    <property type="protein sequence ID" value="PRP84829.1"/>
    <property type="molecule type" value="Genomic_DNA"/>
</dbReference>
<name>A0A2P6NLM6_9EUKA</name>
<dbReference type="PANTHER" id="PTHR37574">
    <property type="entry name" value="LIPASE B"/>
    <property type="match status" value="1"/>
</dbReference>
<evidence type="ECO:0000259" key="1">
    <source>
        <dbReference type="Pfam" id="PF10645"/>
    </source>
</evidence>
<comment type="caution">
    <text evidence="2">The sequence shown here is derived from an EMBL/GenBank/DDBJ whole genome shotgun (WGS) entry which is preliminary data.</text>
</comment>
<reference evidence="2 3" key="1">
    <citation type="journal article" date="2018" name="Genome Biol. Evol.">
        <title>Multiple Roots of Fruiting Body Formation in Amoebozoa.</title>
        <authorList>
            <person name="Hillmann F."/>
            <person name="Forbes G."/>
            <person name="Novohradska S."/>
            <person name="Ferling I."/>
            <person name="Riege K."/>
            <person name="Groth M."/>
            <person name="Westermann M."/>
            <person name="Marz M."/>
            <person name="Spaller T."/>
            <person name="Winckler T."/>
            <person name="Schaap P."/>
            <person name="Glockner G."/>
        </authorList>
    </citation>
    <scope>NUCLEOTIDE SEQUENCE [LARGE SCALE GENOMIC DNA]</scope>
    <source>
        <strain evidence="2 3">Jena</strain>
    </source>
</reference>
<dbReference type="InParanoid" id="A0A2P6NLM6"/>
<dbReference type="Gene3D" id="3.40.50.1820">
    <property type="entry name" value="alpha/beta hydrolase"/>
    <property type="match status" value="1"/>
</dbReference>
<protein>
    <recommendedName>
        <fullName evidence="1">Endo-1,3(4)-beta-glucanase 1 carbohydrate binding domain-containing protein</fullName>
    </recommendedName>
</protein>
<dbReference type="InterPro" id="IPR018909">
    <property type="entry name" value="Eng1_septum"/>
</dbReference>
<dbReference type="Proteomes" id="UP000241769">
    <property type="component" value="Unassembled WGS sequence"/>
</dbReference>
<proteinExistence type="predicted"/>
<dbReference type="AlphaFoldDB" id="A0A2P6NLM6"/>
<gene>
    <name evidence="2" type="ORF">PROFUN_07483</name>
</gene>
<dbReference type="InterPro" id="IPR029058">
    <property type="entry name" value="AB_hydrolase_fold"/>
</dbReference>
<feature type="domain" description="Endo-1,3(4)-beta-glucanase 1 carbohydrate binding" evidence="1">
    <location>
        <begin position="488"/>
        <end position="526"/>
    </location>
</feature>
<accession>A0A2P6NLM6</accession>
<dbReference type="Pfam" id="PF10645">
    <property type="entry name" value="Carb_bind"/>
    <property type="match status" value="1"/>
</dbReference>
<sequence length="544" mass="58852">MPHIYILISAALADRKLGDIFTTNIPEGYAILPNCTFMFQPYGLPSTIQTVPTRPFGSLIPCPQTVENATVVTTIRGDAPYTLPQEQLDNSITCSSPLSEGDDVVLLVSGTGTTAAETWGSTYTTLLPSLGYKFCLVTPPNYLLTDAQNSTEYIAYAIQSIYNAVDTKISVMAWSQGSLLTQWVLTFWPSTTNMVSDFISLAGTFRGSSDTLYGLSGAASIQQQRTNSSFLSAFSAAGGLNAKVFTTCITSLTDELVKPQSGPNATSSLLGDATIISNIRVQDMCPLYFLGHAQQLYDRLVYLIVVDALSNYGPASASRVASQKIDVCTITQAPGLGLSQVNAVNRATVTSISRSLNRGYFAHGEPHLRPYAQRYLSTNSTDVLPPPPPSTLPPCDCGNYACCSTFNDTICYDIQRYTCYPNGLCDIGQHICGTTCYPFGLFCCVNGSQLVAERDCTAAPPTPPVPAIGSSVPHGVMACDCARELECCGGQCYDGSEYVCQRGLLCPLGLELCGGACYMERMYLCSHWRTHHMRLCRFLNRERP</sequence>
<evidence type="ECO:0000313" key="3">
    <source>
        <dbReference type="Proteomes" id="UP000241769"/>
    </source>
</evidence>
<dbReference type="OrthoDB" id="4605274at2759"/>
<keyword evidence="3" id="KW-1185">Reference proteome</keyword>
<dbReference type="InterPro" id="IPR053228">
    <property type="entry name" value="Stereospecific_Lipase"/>
</dbReference>
<dbReference type="GO" id="GO:0030246">
    <property type="term" value="F:carbohydrate binding"/>
    <property type="evidence" value="ECO:0007669"/>
    <property type="project" value="InterPro"/>
</dbReference>
<dbReference type="SUPFAM" id="SSF53474">
    <property type="entry name" value="alpha/beta-Hydrolases"/>
    <property type="match status" value="1"/>
</dbReference>
<evidence type="ECO:0000313" key="2">
    <source>
        <dbReference type="EMBL" id="PRP84829.1"/>
    </source>
</evidence>
<dbReference type="PANTHER" id="PTHR37574:SF1">
    <property type="entry name" value="LIPASE B"/>
    <property type="match status" value="1"/>
</dbReference>
<organism evidence="2 3">
    <name type="scientific">Planoprotostelium fungivorum</name>
    <dbReference type="NCBI Taxonomy" id="1890364"/>
    <lineage>
        <taxon>Eukaryota</taxon>
        <taxon>Amoebozoa</taxon>
        <taxon>Evosea</taxon>
        <taxon>Variosea</taxon>
        <taxon>Cavosteliida</taxon>
        <taxon>Cavosteliaceae</taxon>
        <taxon>Planoprotostelium</taxon>
    </lineage>
</organism>